<protein>
    <submittedName>
        <fullName evidence="2">Uncharacterized protein</fullName>
    </submittedName>
</protein>
<accession>A0AAD8ALI7</accession>
<reference evidence="2" key="1">
    <citation type="journal article" date="2023" name="IScience">
        <title>Live-bearing cockroach genome reveals convergent evolutionary mechanisms linked to viviparity in insects and beyond.</title>
        <authorList>
            <person name="Fouks B."/>
            <person name="Harrison M.C."/>
            <person name="Mikhailova A.A."/>
            <person name="Marchal E."/>
            <person name="English S."/>
            <person name="Carruthers M."/>
            <person name="Jennings E.C."/>
            <person name="Chiamaka E.L."/>
            <person name="Frigard R.A."/>
            <person name="Pippel M."/>
            <person name="Attardo G.M."/>
            <person name="Benoit J.B."/>
            <person name="Bornberg-Bauer E."/>
            <person name="Tobe S.S."/>
        </authorList>
    </citation>
    <scope>NUCLEOTIDE SEQUENCE</scope>
    <source>
        <strain evidence="2">Stay&amp;Tobe</strain>
    </source>
</reference>
<evidence type="ECO:0000256" key="1">
    <source>
        <dbReference type="SAM" id="MobiDB-lite"/>
    </source>
</evidence>
<evidence type="ECO:0000313" key="3">
    <source>
        <dbReference type="Proteomes" id="UP001233999"/>
    </source>
</evidence>
<keyword evidence="3" id="KW-1185">Reference proteome</keyword>
<evidence type="ECO:0000313" key="2">
    <source>
        <dbReference type="EMBL" id="KAJ9601281.1"/>
    </source>
</evidence>
<feature type="region of interest" description="Disordered" evidence="1">
    <location>
        <begin position="1"/>
        <end position="28"/>
    </location>
</feature>
<comment type="caution">
    <text evidence="2">The sequence shown here is derived from an EMBL/GenBank/DDBJ whole genome shotgun (WGS) entry which is preliminary data.</text>
</comment>
<gene>
    <name evidence="2" type="ORF">L9F63_000576</name>
</gene>
<sequence>MFSPSRLYKHEFPRKNQKRDSLPDGSPSFKSFIDSRYNRFLTPVMACKNRIVPPSK</sequence>
<organism evidence="2 3">
    <name type="scientific">Diploptera punctata</name>
    <name type="common">Pacific beetle cockroach</name>
    <dbReference type="NCBI Taxonomy" id="6984"/>
    <lineage>
        <taxon>Eukaryota</taxon>
        <taxon>Metazoa</taxon>
        <taxon>Ecdysozoa</taxon>
        <taxon>Arthropoda</taxon>
        <taxon>Hexapoda</taxon>
        <taxon>Insecta</taxon>
        <taxon>Pterygota</taxon>
        <taxon>Neoptera</taxon>
        <taxon>Polyneoptera</taxon>
        <taxon>Dictyoptera</taxon>
        <taxon>Blattodea</taxon>
        <taxon>Blaberoidea</taxon>
        <taxon>Blaberidae</taxon>
        <taxon>Diplopterinae</taxon>
        <taxon>Diploptera</taxon>
    </lineage>
</organism>
<dbReference type="Proteomes" id="UP001233999">
    <property type="component" value="Unassembled WGS sequence"/>
</dbReference>
<dbReference type="AlphaFoldDB" id="A0AAD8ALI7"/>
<feature type="compositionally biased region" description="Basic and acidic residues" evidence="1">
    <location>
        <begin position="8"/>
        <end position="22"/>
    </location>
</feature>
<dbReference type="EMBL" id="JASPKZ010000024">
    <property type="protein sequence ID" value="KAJ9601281.1"/>
    <property type="molecule type" value="Genomic_DNA"/>
</dbReference>
<proteinExistence type="predicted"/>
<name>A0AAD8ALI7_DIPPU</name>
<reference evidence="2" key="2">
    <citation type="submission" date="2023-05" db="EMBL/GenBank/DDBJ databases">
        <authorList>
            <person name="Fouks B."/>
        </authorList>
    </citation>
    <scope>NUCLEOTIDE SEQUENCE</scope>
    <source>
        <strain evidence="2">Stay&amp;Tobe</strain>
        <tissue evidence="2">Testes</tissue>
    </source>
</reference>
<feature type="non-terminal residue" evidence="2">
    <location>
        <position position="56"/>
    </location>
</feature>